<evidence type="ECO:0000256" key="5">
    <source>
        <dbReference type="ARBA" id="ARBA00022989"/>
    </source>
</evidence>
<feature type="region of interest" description="Disordered" evidence="7">
    <location>
        <begin position="312"/>
        <end position="332"/>
    </location>
</feature>
<protein>
    <submittedName>
        <fullName evidence="10">Glycosyltransferase family 2 protein</fullName>
    </submittedName>
</protein>
<evidence type="ECO:0000256" key="1">
    <source>
        <dbReference type="ARBA" id="ARBA00004141"/>
    </source>
</evidence>
<proteinExistence type="predicted"/>
<reference evidence="10" key="1">
    <citation type="submission" date="2020-10" db="EMBL/GenBank/DDBJ databases">
        <authorList>
            <person name="Gilroy R."/>
        </authorList>
    </citation>
    <scope>NUCLEOTIDE SEQUENCE</scope>
    <source>
        <strain evidence="10">ChiSxjej1B13-7958</strain>
    </source>
</reference>
<evidence type="ECO:0000313" key="11">
    <source>
        <dbReference type="Proteomes" id="UP000824242"/>
    </source>
</evidence>
<keyword evidence="6 8" id="KW-0472">Membrane</keyword>
<evidence type="ECO:0000256" key="8">
    <source>
        <dbReference type="SAM" id="Phobius"/>
    </source>
</evidence>
<gene>
    <name evidence="10" type="ORF">IAB89_07695</name>
</gene>
<dbReference type="Gene3D" id="3.90.550.10">
    <property type="entry name" value="Spore Coat Polysaccharide Biosynthesis Protein SpsA, Chain A"/>
    <property type="match status" value="1"/>
</dbReference>
<reference evidence="10" key="2">
    <citation type="journal article" date="2021" name="PeerJ">
        <title>Extensive microbial diversity within the chicken gut microbiome revealed by metagenomics and culture.</title>
        <authorList>
            <person name="Gilroy R."/>
            <person name="Ravi A."/>
            <person name="Getino M."/>
            <person name="Pursley I."/>
            <person name="Horton D.L."/>
            <person name="Alikhan N.F."/>
            <person name="Baker D."/>
            <person name="Gharbi K."/>
            <person name="Hall N."/>
            <person name="Watson M."/>
            <person name="Adriaenssens E.M."/>
            <person name="Foster-Nyarko E."/>
            <person name="Jarju S."/>
            <person name="Secka A."/>
            <person name="Antonio M."/>
            <person name="Oren A."/>
            <person name="Chaudhuri R.R."/>
            <person name="La Ragione R."/>
            <person name="Hildebrand F."/>
            <person name="Pallen M.J."/>
        </authorList>
    </citation>
    <scope>NUCLEOTIDE SEQUENCE</scope>
    <source>
        <strain evidence="10">ChiSxjej1B13-7958</strain>
    </source>
</reference>
<feature type="transmembrane region" description="Helical" evidence="8">
    <location>
        <begin position="268"/>
        <end position="294"/>
    </location>
</feature>
<comment type="caution">
    <text evidence="10">The sequence shown here is derived from an EMBL/GenBank/DDBJ whole genome shotgun (WGS) entry which is preliminary data.</text>
</comment>
<dbReference type="Proteomes" id="UP000824242">
    <property type="component" value="Unassembled WGS sequence"/>
</dbReference>
<evidence type="ECO:0000256" key="7">
    <source>
        <dbReference type="SAM" id="MobiDB-lite"/>
    </source>
</evidence>
<evidence type="ECO:0000259" key="9">
    <source>
        <dbReference type="Pfam" id="PF00535"/>
    </source>
</evidence>
<dbReference type="InterPro" id="IPR050256">
    <property type="entry name" value="Glycosyltransferase_2"/>
</dbReference>
<organism evidence="10 11">
    <name type="scientific">Candidatus Caccousia avicola</name>
    <dbReference type="NCBI Taxonomy" id="2840721"/>
    <lineage>
        <taxon>Bacteria</taxon>
        <taxon>Bacillati</taxon>
        <taxon>Bacillota</taxon>
        <taxon>Clostridia</taxon>
        <taxon>Eubacteriales</taxon>
        <taxon>Oscillospiraceae</taxon>
        <taxon>Oscillospiraceae incertae sedis</taxon>
        <taxon>Candidatus Caccousia</taxon>
    </lineage>
</organism>
<sequence length="332" mass="37255">MPSIVYLVIPCYNEEEVLPETARRLTEQLSSMQSQGLAAPESRMLFVDDGSRDGTWALIESLSQENSFVRGLKLAHNRGHQNALLAGLMEARLHADCAISLDADLQDDVSVLPQFVEKFREGCDVVYGVRNRRDTDTAFKRVTAQGFYKFMHALGVDVVYNHADYRLMSRRALDALSEYREVNLFLRGIVPLIGYRSDYVYYDRHERFAGESKYPLKKMISFALDGITSFSVRPLRLISRLGIFVSMASILGLLYALISHFMGQTVAGWTAIVCSIWLLGGIQLLCVGVVGGYVGKIYSEVKARPRYRVEEKAGFAEDSSPPASGQKEEKRV</sequence>
<evidence type="ECO:0000256" key="6">
    <source>
        <dbReference type="ARBA" id="ARBA00023136"/>
    </source>
</evidence>
<dbReference type="SUPFAM" id="SSF53448">
    <property type="entry name" value="Nucleotide-diphospho-sugar transferases"/>
    <property type="match status" value="1"/>
</dbReference>
<keyword evidence="2" id="KW-0328">Glycosyltransferase</keyword>
<name>A0A9D1DES9_9FIRM</name>
<dbReference type="InterPro" id="IPR029044">
    <property type="entry name" value="Nucleotide-diphossugar_trans"/>
</dbReference>
<evidence type="ECO:0000256" key="2">
    <source>
        <dbReference type="ARBA" id="ARBA00022676"/>
    </source>
</evidence>
<evidence type="ECO:0000256" key="4">
    <source>
        <dbReference type="ARBA" id="ARBA00022692"/>
    </source>
</evidence>
<keyword evidence="4 8" id="KW-0812">Transmembrane</keyword>
<comment type="subcellular location">
    <subcellularLocation>
        <location evidence="1">Membrane</location>
        <topology evidence="1">Multi-pass membrane protein</topology>
    </subcellularLocation>
</comment>
<dbReference type="GO" id="GO:0016757">
    <property type="term" value="F:glycosyltransferase activity"/>
    <property type="evidence" value="ECO:0007669"/>
    <property type="project" value="UniProtKB-KW"/>
</dbReference>
<dbReference type="InterPro" id="IPR001173">
    <property type="entry name" value="Glyco_trans_2-like"/>
</dbReference>
<accession>A0A9D1DES9</accession>
<dbReference type="GO" id="GO:0005886">
    <property type="term" value="C:plasma membrane"/>
    <property type="evidence" value="ECO:0007669"/>
    <property type="project" value="TreeGrafter"/>
</dbReference>
<feature type="domain" description="Glycosyltransferase 2-like" evidence="9">
    <location>
        <begin position="7"/>
        <end position="175"/>
    </location>
</feature>
<dbReference type="PANTHER" id="PTHR48090:SF1">
    <property type="entry name" value="PROPHAGE BACTOPRENOL GLUCOSYL TRANSFERASE HOMOLOG"/>
    <property type="match status" value="1"/>
</dbReference>
<evidence type="ECO:0000256" key="3">
    <source>
        <dbReference type="ARBA" id="ARBA00022679"/>
    </source>
</evidence>
<dbReference type="PANTHER" id="PTHR48090">
    <property type="entry name" value="UNDECAPRENYL-PHOSPHATE 4-DEOXY-4-FORMAMIDO-L-ARABINOSE TRANSFERASE-RELATED"/>
    <property type="match status" value="1"/>
</dbReference>
<evidence type="ECO:0000313" key="10">
    <source>
        <dbReference type="EMBL" id="HIR47522.1"/>
    </source>
</evidence>
<keyword evidence="3" id="KW-0808">Transferase</keyword>
<feature type="transmembrane region" description="Helical" evidence="8">
    <location>
        <begin position="241"/>
        <end position="262"/>
    </location>
</feature>
<dbReference type="CDD" id="cd04187">
    <property type="entry name" value="DPM1_like_bac"/>
    <property type="match status" value="1"/>
</dbReference>
<keyword evidence="5 8" id="KW-1133">Transmembrane helix</keyword>
<dbReference type="Pfam" id="PF00535">
    <property type="entry name" value="Glycos_transf_2"/>
    <property type="match status" value="1"/>
</dbReference>
<dbReference type="EMBL" id="DVGZ01000080">
    <property type="protein sequence ID" value="HIR47522.1"/>
    <property type="molecule type" value="Genomic_DNA"/>
</dbReference>
<dbReference type="AlphaFoldDB" id="A0A9D1DES9"/>